<reference evidence="1 2" key="1">
    <citation type="submission" date="2015-08" db="EMBL/GenBank/DDBJ databases">
        <title>Ancestral chromatin configuration constrains chromatin evolution on differentiating sex chromosomes in Drosophila.</title>
        <authorList>
            <person name="Zhou Q."/>
            <person name="Bachtrog D."/>
        </authorList>
    </citation>
    <scope>NUCLEOTIDE SEQUENCE [LARGE SCALE GENOMIC DNA]</scope>
    <source>
        <tissue evidence="1">Whole larvae</tissue>
    </source>
</reference>
<accession>A0A0M4EJF7</accession>
<dbReference type="EMBL" id="CP012524">
    <property type="protein sequence ID" value="ALC41392.1"/>
    <property type="molecule type" value="Genomic_DNA"/>
</dbReference>
<evidence type="ECO:0000313" key="2">
    <source>
        <dbReference type="Proteomes" id="UP000494163"/>
    </source>
</evidence>
<proteinExistence type="predicted"/>
<gene>
    <name evidence="1" type="ORF">Dbus_chr2Rg971</name>
</gene>
<keyword evidence="2" id="KW-1185">Reference proteome</keyword>
<protein>
    <submittedName>
        <fullName evidence="1">Maker66</fullName>
    </submittedName>
</protein>
<organism evidence="1 2">
    <name type="scientific">Drosophila busckii</name>
    <name type="common">Fruit fly</name>
    <dbReference type="NCBI Taxonomy" id="30019"/>
    <lineage>
        <taxon>Eukaryota</taxon>
        <taxon>Metazoa</taxon>
        <taxon>Ecdysozoa</taxon>
        <taxon>Arthropoda</taxon>
        <taxon>Hexapoda</taxon>
        <taxon>Insecta</taxon>
        <taxon>Pterygota</taxon>
        <taxon>Neoptera</taxon>
        <taxon>Endopterygota</taxon>
        <taxon>Diptera</taxon>
        <taxon>Brachycera</taxon>
        <taxon>Muscomorpha</taxon>
        <taxon>Ephydroidea</taxon>
        <taxon>Drosophilidae</taxon>
        <taxon>Drosophila</taxon>
    </lineage>
</organism>
<evidence type="ECO:0000313" key="1">
    <source>
        <dbReference type="EMBL" id="ALC41392.1"/>
    </source>
</evidence>
<name>A0A0M4EJF7_DROBS</name>
<dbReference type="AlphaFoldDB" id="A0A0M4EJF7"/>
<sequence length="79" mass="8542">MSSHSPRVSSEPQTLKEFEYFKASTSFSSKAVHTRTSVAAAGTLKTKKLFNISSANAQHFTAGISDSSEKLAEQPYLTS</sequence>
<feature type="non-terminal residue" evidence="1">
    <location>
        <position position="79"/>
    </location>
</feature>
<dbReference type="Proteomes" id="UP000494163">
    <property type="component" value="Chromosome 2R"/>
</dbReference>